<comment type="similarity">
    <text evidence="3">Belongs to the protein kinase superfamily. NEK Ser/Thr protein kinase family. NIMA subfamily.</text>
</comment>
<evidence type="ECO:0000313" key="14">
    <source>
        <dbReference type="EMBL" id="CAL4758882.1"/>
    </source>
</evidence>
<accession>A0A9P1FEC6</accession>
<dbReference type="InterPro" id="IPR013324">
    <property type="entry name" value="RNA_pol_sigma_r3/r4-like"/>
</dbReference>
<dbReference type="EMBL" id="CAMXCT020000001">
    <property type="protein sequence ID" value="CAL1124945.1"/>
    <property type="molecule type" value="Genomic_DNA"/>
</dbReference>
<dbReference type="EC" id="2.7.11.34" evidence="10"/>
<dbReference type="GO" id="GO:0003700">
    <property type="term" value="F:DNA-binding transcription factor activity"/>
    <property type="evidence" value="ECO:0007669"/>
    <property type="project" value="InterPro"/>
</dbReference>
<organism evidence="13">
    <name type="scientific">Cladocopium goreaui</name>
    <dbReference type="NCBI Taxonomy" id="2562237"/>
    <lineage>
        <taxon>Eukaryota</taxon>
        <taxon>Sar</taxon>
        <taxon>Alveolata</taxon>
        <taxon>Dinophyceae</taxon>
        <taxon>Suessiales</taxon>
        <taxon>Symbiodiniaceae</taxon>
        <taxon>Cladocopium</taxon>
    </lineage>
</organism>
<dbReference type="NCBIfam" id="TIGR02984">
    <property type="entry name" value="Sig-70_plancto1"/>
    <property type="match status" value="1"/>
</dbReference>
<evidence type="ECO:0000313" key="15">
    <source>
        <dbReference type="Proteomes" id="UP001152797"/>
    </source>
</evidence>
<dbReference type="PROSITE" id="PS00107">
    <property type="entry name" value="PROTEIN_KINASE_ATP"/>
    <property type="match status" value="1"/>
</dbReference>
<dbReference type="GO" id="GO:0005813">
    <property type="term" value="C:centrosome"/>
    <property type="evidence" value="ECO:0007669"/>
    <property type="project" value="UniProtKB-SubCell"/>
</dbReference>
<comment type="caution">
    <text evidence="13">The sequence shown here is derived from an EMBL/GenBank/DDBJ whole genome shotgun (WGS) entry which is preliminary data.</text>
</comment>
<dbReference type="Pfam" id="PF07714">
    <property type="entry name" value="PK_Tyr_Ser-Thr"/>
    <property type="match status" value="1"/>
</dbReference>
<keyword evidence="5" id="KW-0808">Transferase</keyword>
<evidence type="ECO:0000256" key="2">
    <source>
        <dbReference type="ARBA" id="ARBA00004647"/>
    </source>
</evidence>
<keyword evidence="7 14" id="KW-0418">Kinase</keyword>
<dbReference type="InterPro" id="IPR017441">
    <property type="entry name" value="Protein_kinase_ATP_BS"/>
</dbReference>
<evidence type="ECO:0000259" key="12">
    <source>
        <dbReference type="PROSITE" id="PS50011"/>
    </source>
</evidence>
<dbReference type="GO" id="GO:0006352">
    <property type="term" value="P:DNA-templated transcription initiation"/>
    <property type="evidence" value="ECO:0007669"/>
    <property type="project" value="InterPro"/>
</dbReference>
<dbReference type="SUPFAM" id="SSF88946">
    <property type="entry name" value="Sigma2 domain of RNA polymerase sigma factors"/>
    <property type="match status" value="1"/>
</dbReference>
<dbReference type="InterPro" id="IPR011990">
    <property type="entry name" value="TPR-like_helical_dom_sf"/>
</dbReference>
<evidence type="ECO:0000256" key="8">
    <source>
        <dbReference type="ARBA" id="ARBA00022840"/>
    </source>
</evidence>
<dbReference type="SMART" id="SM00220">
    <property type="entry name" value="S_TKc"/>
    <property type="match status" value="1"/>
</dbReference>
<dbReference type="Gene3D" id="1.10.10.10">
    <property type="entry name" value="Winged helix-like DNA-binding domain superfamily/Winged helix DNA-binding domain"/>
    <property type="match status" value="1"/>
</dbReference>
<keyword evidence="8 11" id="KW-0067">ATP-binding</keyword>
<evidence type="ECO:0000256" key="5">
    <source>
        <dbReference type="ARBA" id="ARBA00022679"/>
    </source>
</evidence>
<dbReference type="OrthoDB" id="40902at2759"/>
<evidence type="ECO:0000256" key="4">
    <source>
        <dbReference type="ARBA" id="ARBA00022527"/>
    </source>
</evidence>
<evidence type="ECO:0000256" key="10">
    <source>
        <dbReference type="ARBA" id="ARBA00039067"/>
    </source>
</evidence>
<evidence type="ECO:0000256" key="11">
    <source>
        <dbReference type="PROSITE-ProRule" id="PRU10141"/>
    </source>
</evidence>
<keyword evidence="9" id="KW-0206">Cytoskeleton</keyword>
<dbReference type="PANTHER" id="PTHR43289">
    <property type="entry name" value="MITOGEN-ACTIVATED PROTEIN KINASE KINASE KINASE 20-RELATED"/>
    <property type="match status" value="1"/>
</dbReference>
<dbReference type="InterPro" id="IPR036388">
    <property type="entry name" value="WH-like_DNA-bd_sf"/>
</dbReference>
<dbReference type="EMBL" id="CAMXCT030000001">
    <property type="protein sequence ID" value="CAL4758882.1"/>
    <property type="molecule type" value="Genomic_DNA"/>
</dbReference>
<dbReference type="CDD" id="cd14014">
    <property type="entry name" value="STKc_PknB_like"/>
    <property type="match status" value="1"/>
</dbReference>
<keyword evidence="4" id="KW-0723">Serine/threonine-protein kinase</keyword>
<dbReference type="InterPro" id="IPR013325">
    <property type="entry name" value="RNA_pol_sigma_r2"/>
</dbReference>
<feature type="domain" description="Protein kinase" evidence="12">
    <location>
        <begin position="301"/>
        <end position="606"/>
    </location>
</feature>
<dbReference type="PROSITE" id="PS00108">
    <property type="entry name" value="PROTEIN_KINASE_ST"/>
    <property type="match status" value="1"/>
</dbReference>
<evidence type="ECO:0000313" key="13">
    <source>
        <dbReference type="EMBL" id="CAI3971570.1"/>
    </source>
</evidence>
<comment type="subcellular location">
    <subcellularLocation>
        <location evidence="1">Cytoplasm</location>
        <location evidence="1">Cytoskeleton</location>
        <location evidence="1">Microtubule organizing center</location>
        <location evidence="1">Centrosome</location>
    </subcellularLocation>
    <subcellularLocation>
        <location evidence="2">Cytoplasm</location>
        <location evidence="2">Cytoskeleton</location>
        <location evidence="2">Spindle pole</location>
    </subcellularLocation>
</comment>
<reference evidence="13" key="1">
    <citation type="submission" date="2022-10" db="EMBL/GenBank/DDBJ databases">
        <authorList>
            <person name="Chen Y."/>
            <person name="Dougan E. K."/>
            <person name="Chan C."/>
            <person name="Rhodes N."/>
            <person name="Thang M."/>
        </authorList>
    </citation>
    <scope>NUCLEOTIDE SEQUENCE</scope>
</reference>
<evidence type="ECO:0000256" key="1">
    <source>
        <dbReference type="ARBA" id="ARBA00004300"/>
    </source>
</evidence>
<dbReference type="AlphaFoldDB" id="A0A9P1FEC6"/>
<keyword evidence="15" id="KW-1185">Reference proteome</keyword>
<dbReference type="SUPFAM" id="SSF88659">
    <property type="entry name" value="Sigma3 and sigma4 domains of RNA polymerase sigma factors"/>
    <property type="match status" value="1"/>
</dbReference>
<dbReference type="Gene3D" id="1.10.1740.10">
    <property type="match status" value="1"/>
</dbReference>
<dbReference type="NCBIfam" id="TIGR02937">
    <property type="entry name" value="sigma70-ECF"/>
    <property type="match status" value="1"/>
</dbReference>
<evidence type="ECO:0000256" key="7">
    <source>
        <dbReference type="ARBA" id="ARBA00022777"/>
    </source>
</evidence>
<gene>
    <name evidence="13" type="ORF">C1SCF055_LOCUS160</name>
</gene>
<dbReference type="Gene3D" id="1.10.510.10">
    <property type="entry name" value="Transferase(Phosphotransferase) domain 1"/>
    <property type="match status" value="1"/>
</dbReference>
<dbReference type="SUPFAM" id="SSF48452">
    <property type="entry name" value="TPR-like"/>
    <property type="match status" value="2"/>
</dbReference>
<name>A0A9P1FEC6_9DINO</name>
<dbReference type="Gene3D" id="1.25.40.10">
    <property type="entry name" value="Tetratricopeptide repeat domain"/>
    <property type="match status" value="3"/>
</dbReference>
<dbReference type="EMBL" id="CAMXCT010000001">
    <property type="protein sequence ID" value="CAI3971570.1"/>
    <property type="molecule type" value="Genomic_DNA"/>
</dbReference>
<keyword evidence="6 11" id="KW-0547">Nucleotide-binding</keyword>
<evidence type="ECO:0000256" key="6">
    <source>
        <dbReference type="ARBA" id="ARBA00022741"/>
    </source>
</evidence>
<dbReference type="PROSITE" id="PS50011">
    <property type="entry name" value="PROTEIN_KINASE_DOM"/>
    <property type="match status" value="1"/>
</dbReference>
<dbReference type="GO" id="GO:0004674">
    <property type="term" value="F:protein serine/threonine kinase activity"/>
    <property type="evidence" value="ECO:0007669"/>
    <property type="project" value="UniProtKB-KW"/>
</dbReference>
<keyword evidence="9" id="KW-0963">Cytoplasm</keyword>
<evidence type="ECO:0000256" key="3">
    <source>
        <dbReference type="ARBA" id="ARBA00010886"/>
    </source>
</evidence>
<proteinExistence type="inferred from homology"/>
<dbReference type="InterPro" id="IPR008271">
    <property type="entry name" value="Ser/Thr_kinase_AS"/>
</dbReference>
<dbReference type="InterPro" id="IPR001245">
    <property type="entry name" value="Ser-Thr/Tyr_kinase_cat_dom"/>
</dbReference>
<dbReference type="GO" id="GO:0005524">
    <property type="term" value="F:ATP binding"/>
    <property type="evidence" value="ECO:0007669"/>
    <property type="project" value="UniProtKB-UniRule"/>
</dbReference>
<protein>
    <recommendedName>
        <fullName evidence="10">NEK6-subfamily protein kinase</fullName>
        <ecNumber evidence="10">2.7.11.34</ecNumber>
    </recommendedName>
</protein>
<dbReference type="InterPro" id="IPR011009">
    <property type="entry name" value="Kinase-like_dom_sf"/>
</dbReference>
<dbReference type="SUPFAM" id="SSF56112">
    <property type="entry name" value="Protein kinase-like (PK-like)"/>
    <property type="match status" value="1"/>
</dbReference>
<dbReference type="Gene3D" id="3.30.200.20">
    <property type="entry name" value="Phosphorylase Kinase, domain 1"/>
    <property type="match status" value="1"/>
</dbReference>
<dbReference type="Pfam" id="PF13181">
    <property type="entry name" value="TPR_8"/>
    <property type="match status" value="1"/>
</dbReference>
<dbReference type="InterPro" id="IPR014284">
    <property type="entry name" value="RNA_pol_sigma-70_dom"/>
</dbReference>
<dbReference type="InterPro" id="IPR019734">
    <property type="entry name" value="TPR_rpt"/>
</dbReference>
<reference evidence="14 15" key="2">
    <citation type="submission" date="2024-05" db="EMBL/GenBank/DDBJ databases">
        <authorList>
            <person name="Chen Y."/>
            <person name="Shah S."/>
            <person name="Dougan E. K."/>
            <person name="Thang M."/>
            <person name="Chan C."/>
        </authorList>
    </citation>
    <scope>NUCLEOTIDE SEQUENCE [LARGE SCALE GENOMIC DNA]</scope>
</reference>
<dbReference type="InterPro" id="IPR000719">
    <property type="entry name" value="Prot_kinase_dom"/>
</dbReference>
<dbReference type="SMART" id="SM00028">
    <property type="entry name" value="TPR"/>
    <property type="match status" value="7"/>
</dbReference>
<sequence>MSIEGSMTESSASNADILLSQALAGSHECFGKLLHLYRNYLNLLVMTQLEQKLLTRVSTSDILQETFLEATRDFEKFRGSTSNEFWAWLRKILVNNLHRVVEQHVLTQKRDVRREVSIEALANSLEQSAARLESILPDPGESPSGNVQKFEMEIKLADKLAQLPADYREVIVLRNIEALPFEEVGLRMERSAGAARMPCEKTCGRETCEMNDVTMNSPRTETGEVTSKEELLARLLDDYLSSLQSGAPLDLERLIAEHPQLADDIRAFAEGLDVLHQVTHQFRSTAKDRPETDYARRLGDFEIGDEVGRGGMGVVYEARQISLDRKVALKVLPFAAVWDEKHIARFHNEARAAAQLHHPNIVPVFAVGEERGVHYYAMQFIAGQSLEEAIRELRRDAEANQPTTDFNGAPSETRLAVTTKRVAKPGSTFSEQYSKNRAAYFRSVAQLGIQAAEALHHAHEYGVLHRDIKPSNLMVDHLGKLWITDFGLARVQNAPGITVTGDVVGTLRYMSPEQAAGEHTLVDTRTDIYCLGATLYELLSMRAAFPGQNRHQVLRAIGNDDPKSPRSLNPDVPVDLETIVLQAMSKSRESRYTTAQGLADDLNRFLQGKPTLARRPTIADRTAKWLRRHRLVAASALFVLLLLTTLSTVAAVLLAKEKNKTEAALELSRTHLVQSQENFQQARDVVDRFGIQLADQLQGTPGTERLRQQLLLETLNYYRGFLEKIGTADDLQEQMAMTHLKAGVVTAKLGASNKAIAEYRTAQRILAKLIEQDPENAELRSQLALSRNYLALLLAAQGDSDAALNEYEQAIEAQQHLVASHAENETYAGHLAESHVNRGTLLGQLGESAAAIQSLTHAVTILHETAAAAPDDPQQARNLAVAYNNLSYIQRPLDANLAEKSAVRAVEILQGFAESPEVSEGVQADLALCYSNLAAIQAADERTVDAIDSYHRAIELRESLLRKSPEVVQYRSELAASLNNLALLEIATEDIASAVESFRYANHLFAALMADFPDQVAYASGWAALLNNQALALARIDRHEDAVAAYEQAVEVQQRVSAQLQPSEAARQTLSRVYYNYGQSLQKLGRFQEAYELASLRRELWKDHGERLFGVAVEQAHILEQSDKADMPLDASIALETLREALEAGYEPSNELSHDPRLVSLQNLPEFKTLVNKHLKSASSHETSGAEHAP</sequence>
<feature type="binding site" evidence="11">
    <location>
        <position position="330"/>
    </location>
    <ligand>
        <name>ATP</name>
        <dbReference type="ChEBI" id="CHEBI:30616"/>
    </ligand>
</feature>
<dbReference type="PANTHER" id="PTHR43289:SF34">
    <property type="entry name" value="SERINE_THREONINE-PROTEIN KINASE YBDM-RELATED"/>
    <property type="match status" value="1"/>
</dbReference>
<dbReference type="InterPro" id="IPR014326">
    <property type="entry name" value="RNA_pol_sigma-70_Plancto"/>
</dbReference>
<evidence type="ECO:0000256" key="9">
    <source>
        <dbReference type="ARBA" id="ARBA00023212"/>
    </source>
</evidence>
<dbReference type="GO" id="GO:0000922">
    <property type="term" value="C:spindle pole"/>
    <property type="evidence" value="ECO:0007669"/>
    <property type="project" value="UniProtKB-SubCell"/>
</dbReference>
<dbReference type="Proteomes" id="UP001152797">
    <property type="component" value="Unassembled WGS sequence"/>
</dbReference>